<accession>A0A453BJF3</accession>
<dbReference type="EnsemblPlants" id="AET2Gv20531400.3">
    <property type="protein sequence ID" value="AET2Gv20531400.3"/>
    <property type="gene ID" value="AET2Gv20531400"/>
</dbReference>
<sequence length="154" mass="17403">GSMSRRALATAQAPAEAGEDPAFLEAWKKVTTIIEPPQTPMSAMKPRPPTPASIPSKLTVNFVLPYKSEITNKEVYRRNLPRRPTSRSQICACASRVPTVRTILRPFFLFRSEIRGVWRGAFVIWFIPRDGWNPRGDLVRNHECSLYGLVMGCF</sequence>
<dbReference type="Gramene" id="AET2Gv20531400.3">
    <property type="protein sequence ID" value="AET2Gv20531400.3"/>
    <property type="gene ID" value="AET2Gv20531400"/>
</dbReference>
<keyword evidence="2" id="KW-1185">Reference proteome</keyword>
<dbReference type="AlphaFoldDB" id="A0A453BJF3"/>
<evidence type="ECO:0000313" key="1">
    <source>
        <dbReference type="EnsemblPlants" id="AET2Gv20531400.3"/>
    </source>
</evidence>
<reference evidence="1" key="3">
    <citation type="journal article" date="2017" name="Nature">
        <title>Genome sequence of the progenitor of the wheat D genome Aegilops tauschii.</title>
        <authorList>
            <person name="Luo M.C."/>
            <person name="Gu Y.Q."/>
            <person name="Puiu D."/>
            <person name="Wang H."/>
            <person name="Twardziok S.O."/>
            <person name="Deal K.R."/>
            <person name="Huo N."/>
            <person name="Zhu T."/>
            <person name="Wang L."/>
            <person name="Wang Y."/>
            <person name="McGuire P.E."/>
            <person name="Liu S."/>
            <person name="Long H."/>
            <person name="Ramasamy R.K."/>
            <person name="Rodriguez J.C."/>
            <person name="Van S.L."/>
            <person name="Yuan L."/>
            <person name="Wang Z."/>
            <person name="Xia Z."/>
            <person name="Xiao L."/>
            <person name="Anderson O.D."/>
            <person name="Ouyang S."/>
            <person name="Liang Y."/>
            <person name="Zimin A.V."/>
            <person name="Pertea G."/>
            <person name="Qi P."/>
            <person name="Bennetzen J.L."/>
            <person name="Dai X."/>
            <person name="Dawson M.W."/>
            <person name="Muller H.G."/>
            <person name="Kugler K."/>
            <person name="Rivarola-Duarte L."/>
            <person name="Spannagl M."/>
            <person name="Mayer K.F.X."/>
            <person name="Lu F.H."/>
            <person name="Bevan M.W."/>
            <person name="Leroy P."/>
            <person name="Li P."/>
            <person name="You F.M."/>
            <person name="Sun Q."/>
            <person name="Liu Z."/>
            <person name="Lyons E."/>
            <person name="Wicker T."/>
            <person name="Salzberg S.L."/>
            <person name="Devos K.M."/>
            <person name="Dvorak J."/>
        </authorList>
    </citation>
    <scope>NUCLEOTIDE SEQUENCE [LARGE SCALE GENOMIC DNA]</scope>
    <source>
        <strain evidence="1">cv. AL8/78</strain>
    </source>
</reference>
<organism evidence="1 2">
    <name type="scientific">Aegilops tauschii subsp. strangulata</name>
    <name type="common">Goatgrass</name>
    <dbReference type="NCBI Taxonomy" id="200361"/>
    <lineage>
        <taxon>Eukaryota</taxon>
        <taxon>Viridiplantae</taxon>
        <taxon>Streptophyta</taxon>
        <taxon>Embryophyta</taxon>
        <taxon>Tracheophyta</taxon>
        <taxon>Spermatophyta</taxon>
        <taxon>Magnoliopsida</taxon>
        <taxon>Liliopsida</taxon>
        <taxon>Poales</taxon>
        <taxon>Poaceae</taxon>
        <taxon>BOP clade</taxon>
        <taxon>Pooideae</taxon>
        <taxon>Triticodae</taxon>
        <taxon>Triticeae</taxon>
        <taxon>Triticinae</taxon>
        <taxon>Aegilops</taxon>
    </lineage>
</organism>
<reference evidence="1" key="5">
    <citation type="journal article" date="2021" name="G3 (Bethesda)">
        <title>Aegilops tauschii genome assembly Aet v5.0 features greater sequence contiguity and improved annotation.</title>
        <authorList>
            <person name="Wang L."/>
            <person name="Zhu T."/>
            <person name="Rodriguez J.C."/>
            <person name="Deal K.R."/>
            <person name="Dubcovsky J."/>
            <person name="McGuire P.E."/>
            <person name="Lux T."/>
            <person name="Spannagl M."/>
            <person name="Mayer K.F.X."/>
            <person name="Baldrich P."/>
            <person name="Meyers B.C."/>
            <person name="Huo N."/>
            <person name="Gu Y.Q."/>
            <person name="Zhou H."/>
            <person name="Devos K.M."/>
            <person name="Bennetzen J.L."/>
            <person name="Unver T."/>
            <person name="Budak H."/>
            <person name="Gulick P.J."/>
            <person name="Galiba G."/>
            <person name="Kalapos B."/>
            <person name="Nelson D.R."/>
            <person name="Li P."/>
            <person name="You F.M."/>
            <person name="Luo M.C."/>
            <person name="Dvorak J."/>
        </authorList>
    </citation>
    <scope>NUCLEOTIDE SEQUENCE [LARGE SCALE GENOMIC DNA]</scope>
    <source>
        <strain evidence="1">cv. AL8/78</strain>
    </source>
</reference>
<protein>
    <submittedName>
        <fullName evidence="1">Uncharacterized protein</fullName>
    </submittedName>
</protein>
<reference evidence="2" key="2">
    <citation type="journal article" date="2017" name="Nat. Plants">
        <title>The Aegilops tauschii genome reveals multiple impacts of transposons.</title>
        <authorList>
            <person name="Zhao G."/>
            <person name="Zou C."/>
            <person name="Li K."/>
            <person name="Wang K."/>
            <person name="Li T."/>
            <person name="Gao L."/>
            <person name="Zhang X."/>
            <person name="Wang H."/>
            <person name="Yang Z."/>
            <person name="Liu X."/>
            <person name="Jiang W."/>
            <person name="Mao L."/>
            <person name="Kong X."/>
            <person name="Jiao Y."/>
            <person name="Jia J."/>
        </authorList>
    </citation>
    <scope>NUCLEOTIDE SEQUENCE [LARGE SCALE GENOMIC DNA]</scope>
    <source>
        <strain evidence="2">cv. AL8/78</strain>
    </source>
</reference>
<reference evidence="2" key="1">
    <citation type="journal article" date="2014" name="Science">
        <title>Ancient hybridizations among the ancestral genomes of bread wheat.</title>
        <authorList>
            <consortium name="International Wheat Genome Sequencing Consortium,"/>
            <person name="Marcussen T."/>
            <person name="Sandve S.R."/>
            <person name="Heier L."/>
            <person name="Spannagl M."/>
            <person name="Pfeifer M."/>
            <person name="Jakobsen K.S."/>
            <person name="Wulff B.B."/>
            <person name="Steuernagel B."/>
            <person name="Mayer K.F."/>
            <person name="Olsen O.A."/>
        </authorList>
    </citation>
    <scope>NUCLEOTIDE SEQUENCE [LARGE SCALE GENOMIC DNA]</scope>
    <source>
        <strain evidence="2">cv. AL8/78</strain>
    </source>
</reference>
<dbReference type="Proteomes" id="UP000015105">
    <property type="component" value="Chromosome 2D"/>
</dbReference>
<reference evidence="1" key="4">
    <citation type="submission" date="2019-03" db="UniProtKB">
        <authorList>
            <consortium name="EnsemblPlants"/>
        </authorList>
    </citation>
    <scope>IDENTIFICATION</scope>
</reference>
<proteinExistence type="predicted"/>
<evidence type="ECO:0000313" key="2">
    <source>
        <dbReference type="Proteomes" id="UP000015105"/>
    </source>
</evidence>
<name>A0A453BJF3_AEGTS</name>